<dbReference type="Proteomes" id="UP000603940">
    <property type="component" value="Unassembled WGS sequence"/>
</dbReference>
<reference evidence="9 10" key="1">
    <citation type="journal article" date="2009" name="Int. J. Syst. Evol. Microbiol.">
        <title>Transfer of Teichococcus ludipueritiae and Muricoccus roseus to the genus Roseomonas, as Roseomonas ludipueritiae comb. nov. and Roseomonas rosea comb. nov., respectively, and emended description of the genus Roseomonas.</title>
        <authorList>
            <person name="Sanchez-Porro C."/>
            <person name="Gallego V."/>
            <person name="Busse H.J."/>
            <person name="Kampfer P."/>
            <person name="Ventosa A."/>
        </authorList>
    </citation>
    <scope>NUCLEOTIDE SEQUENCE [LARGE SCALE GENOMIC DNA]</scope>
    <source>
        <strain evidence="9 10">DSM 14915</strain>
    </source>
</reference>
<evidence type="ECO:0000313" key="9">
    <source>
        <dbReference type="EMBL" id="MBC9180211.1"/>
    </source>
</evidence>
<comment type="caution">
    <text evidence="9">The sequence shown here is derived from an EMBL/GenBank/DDBJ whole genome shotgun (WGS) entry which is preliminary data.</text>
</comment>
<keyword evidence="5 8" id="KW-0812">Transmembrane</keyword>
<dbReference type="EMBL" id="JACTUZ010000256">
    <property type="protein sequence ID" value="MBC9180211.1"/>
    <property type="molecule type" value="Genomic_DNA"/>
</dbReference>
<dbReference type="InterPro" id="IPR000522">
    <property type="entry name" value="ABC_transptr_permease_BtuC"/>
</dbReference>
<comment type="similarity">
    <text evidence="2">Belongs to the binding-protein-dependent transport system permease family. FecCD subfamily.</text>
</comment>
<feature type="non-terminal residue" evidence="9">
    <location>
        <position position="1"/>
    </location>
</feature>
<dbReference type="Gene3D" id="1.10.3470.10">
    <property type="entry name" value="ABC transporter involved in vitamin B12 uptake, BtuC"/>
    <property type="match status" value="1"/>
</dbReference>
<evidence type="ECO:0000256" key="6">
    <source>
        <dbReference type="ARBA" id="ARBA00022989"/>
    </source>
</evidence>
<sequence length="118" mass="11849">GGAPRLLRPGRALLLLALALLPVLAIGLALGRGMAGWEWAGPPEFSAMLPWRGPRLASAMAAGVLLGLAGAVLQRLSGNPMASPKVLGIGVGVDPHSWTVEGFGDQGTAGAVLACSFS</sequence>
<dbReference type="SUPFAM" id="SSF81345">
    <property type="entry name" value="ABC transporter involved in vitamin B12 uptake, BtuC"/>
    <property type="match status" value="1"/>
</dbReference>
<dbReference type="PANTHER" id="PTHR30472">
    <property type="entry name" value="FERRIC ENTEROBACTIN TRANSPORT SYSTEM PERMEASE PROTEIN"/>
    <property type="match status" value="1"/>
</dbReference>
<dbReference type="RefSeq" id="WP_187781170.1">
    <property type="nucleotide sequence ID" value="NZ_JACTUZ010000256.1"/>
</dbReference>
<organism evidence="9 10">
    <name type="scientific">Pseudoroseomonas ludipueritiae</name>
    <dbReference type="NCBI Taxonomy" id="198093"/>
    <lineage>
        <taxon>Bacteria</taxon>
        <taxon>Pseudomonadati</taxon>
        <taxon>Pseudomonadota</taxon>
        <taxon>Alphaproteobacteria</taxon>
        <taxon>Acetobacterales</taxon>
        <taxon>Acetobacteraceae</taxon>
        <taxon>Pseudoroseomonas</taxon>
    </lineage>
</organism>
<evidence type="ECO:0000256" key="4">
    <source>
        <dbReference type="ARBA" id="ARBA00022475"/>
    </source>
</evidence>
<dbReference type="PANTHER" id="PTHR30472:SF37">
    <property type="entry name" value="FE(3+) DICITRATE TRANSPORT SYSTEM PERMEASE PROTEIN FECD-RELATED"/>
    <property type="match status" value="1"/>
</dbReference>
<evidence type="ECO:0000313" key="10">
    <source>
        <dbReference type="Proteomes" id="UP000603940"/>
    </source>
</evidence>
<dbReference type="Pfam" id="PF01032">
    <property type="entry name" value="FecCD"/>
    <property type="match status" value="1"/>
</dbReference>
<proteinExistence type="inferred from homology"/>
<keyword evidence="4" id="KW-1003">Cell membrane</keyword>
<keyword evidence="3" id="KW-0813">Transport</keyword>
<keyword evidence="10" id="KW-1185">Reference proteome</keyword>
<keyword evidence="6 8" id="KW-1133">Transmembrane helix</keyword>
<evidence type="ECO:0000256" key="5">
    <source>
        <dbReference type="ARBA" id="ARBA00022692"/>
    </source>
</evidence>
<evidence type="ECO:0000256" key="3">
    <source>
        <dbReference type="ARBA" id="ARBA00022448"/>
    </source>
</evidence>
<dbReference type="InterPro" id="IPR037294">
    <property type="entry name" value="ABC_BtuC-like"/>
</dbReference>
<feature type="transmembrane region" description="Helical" evidence="8">
    <location>
        <begin position="55"/>
        <end position="73"/>
    </location>
</feature>
<accession>A0ABR7RER3</accession>
<evidence type="ECO:0000256" key="8">
    <source>
        <dbReference type="SAM" id="Phobius"/>
    </source>
</evidence>
<evidence type="ECO:0000256" key="2">
    <source>
        <dbReference type="ARBA" id="ARBA00007935"/>
    </source>
</evidence>
<name>A0ABR7RER3_9PROT</name>
<gene>
    <name evidence="9" type="ORF">IBL25_25020</name>
</gene>
<keyword evidence="7 8" id="KW-0472">Membrane</keyword>
<evidence type="ECO:0000256" key="1">
    <source>
        <dbReference type="ARBA" id="ARBA00004651"/>
    </source>
</evidence>
<protein>
    <submittedName>
        <fullName evidence="9">Iron chelate uptake ABC transporter family permease subunit</fullName>
    </submittedName>
</protein>
<comment type="subcellular location">
    <subcellularLocation>
        <location evidence="1">Cell membrane</location>
        <topology evidence="1">Multi-pass membrane protein</topology>
    </subcellularLocation>
</comment>
<evidence type="ECO:0000256" key="7">
    <source>
        <dbReference type="ARBA" id="ARBA00023136"/>
    </source>
</evidence>